<dbReference type="Proteomes" id="UP000000361">
    <property type="component" value="Chromosome 2"/>
</dbReference>
<evidence type="ECO:0000313" key="2">
    <source>
        <dbReference type="Proteomes" id="UP000000361"/>
    </source>
</evidence>
<dbReference type="GeneID" id="93453757"/>
<dbReference type="OrthoDB" id="7780994at2"/>
<dbReference type="HOGENOM" id="CLU_2094493_0_0_5"/>
<proteinExistence type="predicted"/>
<reference evidence="2" key="1">
    <citation type="submission" date="2006-12" db="EMBL/GenBank/DDBJ databases">
        <title>Complete sequence of chromosome 2 of Paracoccus denitrificans PD1222.</title>
        <authorList>
            <person name="Copeland A."/>
            <person name="Lucas S."/>
            <person name="Lapidus A."/>
            <person name="Barry K."/>
            <person name="Detter J.C."/>
            <person name="Glavina del Rio T."/>
            <person name="Hammon N."/>
            <person name="Israni S."/>
            <person name="Dalin E."/>
            <person name="Tice H."/>
            <person name="Pitluck S."/>
            <person name="Munk A.C."/>
            <person name="Brettin T."/>
            <person name="Bruce D."/>
            <person name="Han C."/>
            <person name="Tapia R."/>
            <person name="Gilna P."/>
            <person name="Schmutz J."/>
            <person name="Larimer F."/>
            <person name="Land M."/>
            <person name="Hauser L."/>
            <person name="Kyrpides N."/>
            <person name="Lykidis A."/>
            <person name="Spiro S."/>
            <person name="Richardson D.J."/>
            <person name="Moir J.W.B."/>
            <person name="Ferguson S.J."/>
            <person name="van Spanning R.J.M."/>
            <person name="Richardson P."/>
        </authorList>
    </citation>
    <scope>NUCLEOTIDE SEQUENCE [LARGE SCALE GENOMIC DNA]</scope>
    <source>
        <strain evidence="2">Pd 1222</strain>
    </source>
</reference>
<dbReference type="RefSeq" id="WP_011750324.1">
    <property type="nucleotide sequence ID" value="NC_008687.1"/>
</dbReference>
<dbReference type="AlphaFoldDB" id="A1B9G2"/>
<organism evidence="1 2">
    <name type="scientific">Paracoccus denitrificans (strain Pd 1222)</name>
    <dbReference type="NCBI Taxonomy" id="318586"/>
    <lineage>
        <taxon>Bacteria</taxon>
        <taxon>Pseudomonadati</taxon>
        <taxon>Pseudomonadota</taxon>
        <taxon>Alphaproteobacteria</taxon>
        <taxon>Rhodobacterales</taxon>
        <taxon>Paracoccaceae</taxon>
        <taxon>Paracoccus</taxon>
    </lineage>
</organism>
<protein>
    <submittedName>
        <fullName evidence="1">Uncharacterized protein</fullName>
    </submittedName>
</protein>
<evidence type="ECO:0000313" key="1">
    <source>
        <dbReference type="EMBL" id="ABL72156.1"/>
    </source>
</evidence>
<dbReference type="EMBL" id="CP000490">
    <property type="protein sequence ID" value="ABL72156.1"/>
    <property type="molecule type" value="Genomic_DNA"/>
</dbReference>
<keyword evidence="2" id="KW-1185">Reference proteome</keyword>
<dbReference type="STRING" id="318586.Pden_4090"/>
<name>A1B9G2_PARDP</name>
<dbReference type="KEGG" id="pde:Pden_4090"/>
<gene>
    <name evidence="1" type="ordered locus">Pden_4090</name>
</gene>
<sequence length="116" mass="13034">MRAPVQIPPLNLWPDRDTRQSWRYLEAQTPVDFTQTLEGVGYTAEILILRCGSVIWQAPLDLDAEGYVSVTVPQTVGQTLRSPARIDATYEIRINAPEPELSLVWIGPVSVYEVHS</sequence>
<dbReference type="EnsemblBacteria" id="ABL72156">
    <property type="protein sequence ID" value="ABL72156"/>
    <property type="gene ID" value="Pden_4090"/>
</dbReference>
<accession>A1B9G2</accession>